<evidence type="ECO:0000313" key="2">
    <source>
        <dbReference type="Proteomes" id="UP000684084"/>
    </source>
</evidence>
<dbReference type="OrthoDB" id="10315500at2759"/>
<dbReference type="EMBL" id="CAGKOT010000009">
    <property type="protein sequence ID" value="CAB5353652.1"/>
    <property type="molecule type" value="Genomic_DNA"/>
</dbReference>
<protein>
    <submittedName>
        <fullName evidence="1">Uncharacterized protein</fullName>
    </submittedName>
</protein>
<reference evidence="1" key="1">
    <citation type="submission" date="2020-05" db="EMBL/GenBank/DDBJ databases">
        <authorList>
            <person name="Rincon C."/>
            <person name="Sanders R I."/>
            <person name="Robbins C."/>
            <person name="Chaturvedi A."/>
        </authorList>
    </citation>
    <scope>NUCLEOTIDE SEQUENCE</scope>
    <source>
        <strain evidence="1">CHB12</strain>
    </source>
</reference>
<name>A0A915YZ00_9GLOM</name>
<sequence length="100" mass="11630">MRSWINNDEETKEISYKEEVKVIFEEADKEIPNISISYEKNPDAIYTSRLFTFSNLSKPINSPIITSYLNEEEEDKECQDSQIIDLEVPSSEDECDENNA</sequence>
<comment type="caution">
    <text evidence="1">The sequence shown here is derived from an EMBL/GenBank/DDBJ whole genome shotgun (WGS) entry which is preliminary data.</text>
</comment>
<accession>A0A915YZ00</accession>
<evidence type="ECO:0000313" key="1">
    <source>
        <dbReference type="EMBL" id="CAB5353652.1"/>
    </source>
</evidence>
<gene>
    <name evidence="1" type="ORF">CHRIB12_LOCUS5673</name>
</gene>
<proteinExistence type="predicted"/>
<organism evidence="1 2">
    <name type="scientific">Rhizophagus irregularis</name>
    <dbReference type="NCBI Taxonomy" id="588596"/>
    <lineage>
        <taxon>Eukaryota</taxon>
        <taxon>Fungi</taxon>
        <taxon>Fungi incertae sedis</taxon>
        <taxon>Mucoromycota</taxon>
        <taxon>Glomeromycotina</taxon>
        <taxon>Glomeromycetes</taxon>
        <taxon>Glomerales</taxon>
        <taxon>Glomeraceae</taxon>
        <taxon>Rhizophagus</taxon>
    </lineage>
</organism>
<dbReference type="AlphaFoldDB" id="A0A915YZ00"/>
<dbReference type="Proteomes" id="UP000684084">
    <property type="component" value="Unassembled WGS sequence"/>
</dbReference>